<keyword evidence="5" id="KW-0631">Potassium channel</keyword>
<feature type="coiled-coil region" evidence="12">
    <location>
        <begin position="692"/>
        <end position="719"/>
    </location>
</feature>
<dbReference type="FunFam" id="2.60.120.10:FF:000061">
    <property type="entry name" value="Potassium voltage-gated channel subfamily H member 3"/>
    <property type="match status" value="1"/>
</dbReference>
<dbReference type="Gene3D" id="1.10.287.70">
    <property type="match status" value="1"/>
</dbReference>
<keyword evidence="10 14" id="KW-0472">Membrane</keyword>
<feature type="region of interest" description="Disordered" evidence="13">
    <location>
        <begin position="1134"/>
        <end position="1409"/>
    </location>
</feature>
<feature type="region of interest" description="Disordered" evidence="13">
    <location>
        <begin position="495"/>
        <end position="543"/>
    </location>
</feature>
<evidence type="ECO:0000256" key="7">
    <source>
        <dbReference type="ARBA" id="ARBA00022958"/>
    </source>
</evidence>
<keyword evidence="4 14" id="KW-0812">Transmembrane</keyword>
<evidence type="ECO:0000256" key="11">
    <source>
        <dbReference type="ARBA" id="ARBA00023303"/>
    </source>
</evidence>
<feature type="compositionally biased region" description="Polar residues" evidence="13">
    <location>
        <begin position="780"/>
        <end position="795"/>
    </location>
</feature>
<keyword evidence="6" id="KW-0851">Voltage-gated channel</keyword>
<feature type="compositionally biased region" description="Polar residues" evidence="13">
    <location>
        <begin position="997"/>
        <end position="1020"/>
    </location>
</feature>
<proteinExistence type="predicted"/>
<organism evidence="16 17">
    <name type="scientific">Plakobranchus ocellatus</name>
    <dbReference type="NCBI Taxonomy" id="259542"/>
    <lineage>
        <taxon>Eukaryota</taxon>
        <taxon>Metazoa</taxon>
        <taxon>Spiralia</taxon>
        <taxon>Lophotrochozoa</taxon>
        <taxon>Mollusca</taxon>
        <taxon>Gastropoda</taxon>
        <taxon>Heterobranchia</taxon>
        <taxon>Euthyneura</taxon>
        <taxon>Panpulmonata</taxon>
        <taxon>Sacoglossa</taxon>
        <taxon>Placobranchoidea</taxon>
        <taxon>Plakobranchidae</taxon>
        <taxon>Plakobranchus</taxon>
    </lineage>
</organism>
<evidence type="ECO:0000256" key="14">
    <source>
        <dbReference type="SAM" id="Phobius"/>
    </source>
</evidence>
<evidence type="ECO:0000256" key="2">
    <source>
        <dbReference type="ARBA" id="ARBA00022448"/>
    </source>
</evidence>
<dbReference type="InterPro" id="IPR018490">
    <property type="entry name" value="cNMP-bd_dom_sf"/>
</dbReference>
<evidence type="ECO:0000256" key="8">
    <source>
        <dbReference type="ARBA" id="ARBA00022989"/>
    </source>
</evidence>
<feature type="compositionally biased region" description="Pro residues" evidence="13">
    <location>
        <begin position="600"/>
        <end position="610"/>
    </location>
</feature>
<feature type="compositionally biased region" description="Polar residues" evidence="13">
    <location>
        <begin position="1152"/>
        <end position="1203"/>
    </location>
</feature>
<dbReference type="SMART" id="SM00100">
    <property type="entry name" value="cNMP"/>
    <property type="match status" value="2"/>
</dbReference>
<feature type="compositionally biased region" description="Polar residues" evidence="13">
    <location>
        <begin position="1216"/>
        <end position="1244"/>
    </location>
</feature>
<keyword evidence="9" id="KW-0406">Ion transport</keyword>
<feature type="compositionally biased region" description="Basic and acidic residues" evidence="13">
    <location>
        <begin position="1142"/>
        <end position="1151"/>
    </location>
</feature>
<feature type="compositionally biased region" description="Acidic residues" evidence="13">
    <location>
        <begin position="1399"/>
        <end position="1409"/>
    </location>
</feature>
<keyword evidence="12" id="KW-0175">Coiled coil</keyword>
<evidence type="ECO:0000313" key="16">
    <source>
        <dbReference type="EMBL" id="GFO37636.1"/>
    </source>
</evidence>
<dbReference type="Pfam" id="PF00520">
    <property type="entry name" value="Ion_trans"/>
    <property type="match status" value="1"/>
</dbReference>
<feature type="region of interest" description="Disordered" evidence="13">
    <location>
        <begin position="772"/>
        <end position="968"/>
    </location>
</feature>
<evidence type="ECO:0000256" key="10">
    <source>
        <dbReference type="ARBA" id="ARBA00023136"/>
    </source>
</evidence>
<comment type="caution">
    <text evidence="16">The sequence shown here is derived from an EMBL/GenBank/DDBJ whole genome shotgun (WGS) entry which is preliminary data.</text>
</comment>
<gene>
    <name evidence="16" type="ORF">PoB_006414100</name>
</gene>
<dbReference type="PRINTS" id="PR01463">
    <property type="entry name" value="EAGCHANLFMLY"/>
</dbReference>
<keyword evidence="8 14" id="KW-1133">Transmembrane helix</keyword>
<dbReference type="SUPFAM" id="SSF81324">
    <property type="entry name" value="Voltage-gated potassium channels"/>
    <property type="match status" value="1"/>
</dbReference>
<feature type="compositionally biased region" description="Basic and acidic residues" evidence="13">
    <location>
        <begin position="505"/>
        <end position="528"/>
    </location>
</feature>
<protein>
    <submittedName>
        <fullName evidence="16">Potassium voltage-gated channel subfamily h member 8-like</fullName>
    </submittedName>
</protein>
<dbReference type="GO" id="GO:0005249">
    <property type="term" value="F:voltage-gated potassium channel activity"/>
    <property type="evidence" value="ECO:0007669"/>
    <property type="project" value="InterPro"/>
</dbReference>
<reference evidence="16 17" key="1">
    <citation type="journal article" date="2021" name="Elife">
        <title>Chloroplast acquisition without the gene transfer in kleptoplastic sea slugs, Plakobranchus ocellatus.</title>
        <authorList>
            <person name="Maeda T."/>
            <person name="Takahashi S."/>
            <person name="Yoshida T."/>
            <person name="Shimamura S."/>
            <person name="Takaki Y."/>
            <person name="Nagai Y."/>
            <person name="Toyoda A."/>
            <person name="Suzuki Y."/>
            <person name="Arimoto A."/>
            <person name="Ishii H."/>
            <person name="Satoh N."/>
            <person name="Nishiyama T."/>
            <person name="Hasebe M."/>
            <person name="Maruyama T."/>
            <person name="Minagawa J."/>
            <person name="Obokata J."/>
            <person name="Shigenobu S."/>
        </authorList>
    </citation>
    <scope>NUCLEOTIDE SEQUENCE [LARGE SCALE GENOMIC DNA]</scope>
</reference>
<dbReference type="Pfam" id="PF00027">
    <property type="entry name" value="cNMP_binding"/>
    <property type="match status" value="1"/>
</dbReference>
<feature type="region of interest" description="Disordered" evidence="13">
    <location>
        <begin position="589"/>
        <end position="663"/>
    </location>
</feature>
<feature type="transmembrane region" description="Helical" evidence="14">
    <location>
        <begin position="47"/>
        <end position="71"/>
    </location>
</feature>
<dbReference type="GO" id="GO:0034702">
    <property type="term" value="C:monoatomic ion channel complex"/>
    <property type="evidence" value="ECO:0007669"/>
    <property type="project" value="UniProtKB-KW"/>
</dbReference>
<feature type="compositionally biased region" description="Low complexity" evidence="13">
    <location>
        <begin position="1204"/>
        <end position="1215"/>
    </location>
</feature>
<dbReference type="GO" id="GO:0042391">
    <property type="term" value="P:regulation of membrane potential"/>
    <property type="evidence" value="ECO:0007669"/>
    <property type="project" value="TreeGrafter"/>
</dbReference>
<keyword evidence="17" id="KW-1185">Reference proteome</keyword>
<dbReference type="PANTHER" id="PTHR10217:SF637">
    <property type="entry name" value="EAG-LIKE K[+] CHANNEL, ISOFORM A"/>
    <property type="match status" value="1"/>
</dbReference>
<feature type="compositionally biased region" description="Polar residues" evidence="13">
    <location>
        <begin position="1377"/>
        <end position="1396"/>
    </location>
</feature>
<dbReference type="GO" id="GO:0005886">
    <property type="term" value="C:plasma membrane"/>
    <property type="evidence" value="ECO:0007669"/>
    <property type="project" value="TreeGrafter"/>
</dbReference>
<evidence type="ECO:0000256" key="6">
    <source>
        <dbReference type="ARBA" id="ARBA00022882"/>
    </source>
</evidence>
<feature type="compositionally biased region" description="Basic and acidic residues" evidence="13">
    <location>
        <begin position="796"/>
        <end position="807"/>
    </location>
</feature>
<dbReference type="SUPFAM" id="SSF51206">
    <property type="entry name" value="cAMP-binding domain-like"/>
    <property type="match status" value="2"/>
</dbReference>
<feature type="domain" description="Cyclic nucleotide-binding" evidence="15">
    <location>
        <begin position="350"/>
        <end position="414"/>
    </location>
</feature>
<feature type="compositionally biased region" description="Low complexity" evidence="13">
    <location>
        <begin position="611"/>
        <end position="620"/>
    </location>
</feature>
<dbReference type="Gene3D" id="2.60.120.10">
    <property type="entry name" value="Jelly Rolls"/>
    <property type="match status" value="2"/>
</dbReference>
<feature type="domain" description="Cyclic nucleotide-binding" evidence="15">
    <location>
        <begin position="263"/>
        <end position="296"/>
    </location>
</feature>
<feature type="compositionally biased region" description="Polar residues" evidence="13">
    <location>
        <begin position="878"/>
        <end position="894"/>
    </location>
</feature>
<accession>A0AAV4D0Y2</accession>
<evidence type="ECO:0000256" key="1">
    <source>
        <dbReference type="ARBA" id="ARBA00004141"/>
    </source>
</evidence>
<dbReference type="Proteomes" id="UP000735302">
    <property type="component" value="Unassembled WGS sequence"/>
</dbReference>
<sequence>MDKNSVEANFTEKQAIKATMVHLLKVARLLRLARLLQKLERYNQYSVLVLALLMCMFALVAHWGACIWYAIGKAELEDNEHNWTTGWLYELSERLDAVIVNKTHNIPDMMTSYITALYFTCSSLTSVGFGNVSANTNAEKIFSVCAMLVGSIMYAAVFGNVTTIIQRMYARRATFHSKTKDLKDFFRIHHFPRQLKHRMRDYFQAMWSINNGIDFKQILKDFPEDMRGEIGLHLHREILSLPIFQQAPPGCLKSVALQTERLGDAVNYLYYVCSGSMEVLKQEQVVAILGKGDIFGTDLDYDDPVSVSGCDVRSLAYCELLCIQILKDFPEDMRGEIGLHLHREILSLPIFQQAPPGCLKSVALQTERLVCGPGEFIMHKGDAVNYLYYVCSGSMEVLKQEQVVAILGKGDIFGTDLDYDDPVSVSGCDVRSLAYCELLCIQVKGLVESLLLYPDYAETFNTELPNDLTYNVREGHEDHSDDESSTAAPVITLPSISEDEEEEEDKHNNNDDEVVCKERPTRVAHQRDSEDDEGGGTPMSPLLSHFSREYMSSTDWLASRGRLPNGHIGNVISMRLANHHDKLKQWISKAKRRVRDDASPLPPSLPPSTPTTPATPTQPSGGHAPIRRHAPVGSTASPHSSLALRRQAAARERHSHRRSLDKLKARTLPTLNSVATERSVEQVMVHTLQMELEGTRDTVIGLERRLDDLHEDLSSISRNVTNLIRMVSQSPSPSMYMSNTSLLLHQPGHHSHSLHGQLHPGFSYNNMAASCSPSPYPSSMHQTPTFYFSESTDGEQSGHGHGADTRDNVSLLSGSNCSPMPPHDIGNSQREGDVGGEQGHPGNKSKGENFLSPFQSSHFFKGSGGSSRGSMTGLAGYSTPSPLHSPRVNFSPSPMSGHFPSFPRTPASPSPSSRSLADRGAPPPASNTEVPSRGVLGRLHSPSLLQPTARRAHSIPPDPSSSNLFSDQAAAATVSSSLCSSPTQSMRIADSVKPLTSPATSFPSPKPGRSQSPRPSNLSPLISRLPKPAQKRFSRSSYPGGSSGITMSPLALEVNFPSPGSALLSNGNGSNISPAQTTDSSGKSPLQGNLGRTQEFQGEYYTLTQLEPCDGDGHGICEKGNALRKSEQDLAHASLSRSMSSLHDDTSKSDFTRMSNLSSTISGQDDPSLSGSQACVGKSTSGLMQSTSFKSINSGTSNPCSADQEQTQPQQQYLQSPRSKTPSLSSAQNNNNNITSTHTLKTPPSSDPKLGQEQSNKSAMSGLTSGYSTPTTRARRPQSLSPSSNRLQTSPHTGSSSCSPPGIDFIDSDAEPANAAGAKSSPSASPLVFDGQPTGNRHLRAAETKRSRSVSTSALAKDGRPAQAGESLGRPVRPGSSDLSSVNDLGNISAPLSQGESSPDFDDEDSSKS</sequence>
<comment type="subcellular location">
    <subcellularLocation>
        <location evidence="1">Membrane</location>
        <topology evidence="1">Multi-pass membrane protein</topology>
    </subcellularLocation>
</comment>
<keyword evidence="11" id="KW-0407">Ion channel</keyword>
<dbReference type="PANTHER" id="PTHR10217">
    <property type="entry name" value="VOLTAGE AND LIGAND GATED POTASSIUM CHANNEL"/>
    <property type="match status" value="1"/>
</dbReference>
<feature type="transmembrane region" description="Helical" evidence="14">
    <location>
        <begin position="141"/>
        <end position="161"/>
    </location>
</feature>
<feature type="compositionally biased region" description="Polar residues" evidence="13">
    <location>
        <begin position="1252"/>
        <end position="1299"/>
    </location>
</feature>
<evidence type="ECO:0000256" key="5">
    <source>
        <dbReference type="ARBA" id="ARBA00022826"/>
    </source>
</evidence>
<dbReference type="PROSITE" id="PS50042">
    <property type="entry name" value="CNMP_BINDING_3"/>
    <property type="match status" value="2"/>
</dbReference>
<dbReference type="EMBL" id="BLXT01007282">
    <property type="protein sequence ID" value="GFO37636.1"/>
    <property type="molecule type" value="Genomic_DNA"/>
</dbReference>
<dbReference type="CDD" id="cd00038">
    <property type="entry name" value="CAP_ED"/>
    <property type="match status" value="2"/>
</dbReference>
<evidence type="ECO:0000256" key="12">
    <source>
        <dbReference type="SAM" id="Coils"/>
    </source>
</evidence>
<feature type="region of interest" description="Disordered" evidence="13">
    <location>
        <begin position="990"/>
        <end position="1042"/>
    </location>
</feature>
<name>A0AAV4D0Y2_9GAST</name>
<feature type="compositionally biased region" description="Polar residues" evidence="13">
    <location>
        <begin position="808"/>
        <end position="818"/>
    </location>
</feature>
<keyword evidence="7" id="KW-0630">Potassium</keyword>
<evidence type="ECO:0000256" key="4">
    <source>
        <dbReference type="ARBA" id="ARBA00022692"/>
    </source>
</evidence>
<dbReference type="InterPro" id="IPR000595">
    <property type="entry name" value="cNMP-bd_dom"/>
</dbReference>
<feature type="region of interest" description="Disordered" evidence="13">
    <location>
        <begin position="1065"/>
        <end position="1090"/>
    </location>
</feature>
<dbReference type="InterPro" id="IPR014710">
    <property type="entry name" value="RmlC-like_jellyroll"/>
</dbReference>
<feature type="transmembrane region" description="Helical" evidence="14">
    <location>
        <begin position="110"/>
        <end position="129"/>
    </location>
</feature>
<dbReference type="InterPro" id="IPR005821">
    <property type="entry name" value="Ion_trans_dom"/>
</dbReference>
<dbReference type="InterPro" id="IPR050818">
    <property type="entry name" value="KCNH_animal-type"/>
</dbReference>
<evidence type="ECO:0000256" key="9">
    <source>
        <dbReference type="ARBA" id="ARBA00023065"/>
    </source>
</evidence>
<evidence type="ECO:0000313" key="17">
    <source>
        <dbReference type="Proteomes" id="UP000735302"/>
    </source>
</evidence>
<dbReference type="Gene3D" id="1.10.1200.260">
    <property type="match status" value="1"/>
</dbReference>
<feature type="compositionally biased region" description="Low complexity" evidence="13">
    <location>
        <begin position="1312"/>
        <end position="1326"/>
    </location>
</feature>
<dbReference type="InterPro" id="IPR003938">
    <property type="entry name" value="K_chnl_volt-dep_EAG/ELK/ERG"/>
</dbReference>
<feature type="compositionally biased region" description="Low complexity" evidence="13">
    <location>
        <begin position="899"/>
        <end position="915"/>
    </location>
</feature>
<keyword evidence="2" id="KW-0813">Transport</keyword>
<keyword evidence="3" id="KW-0633">Potassium transport</keyword>
<evidence type="ECO:0000256" key="13">
    <source>
        <dbReference type="SAM" id="MobiDB-lite"/>
    </source>
</evidence>
<evidence type="ECO:0000259" key="15">
    <source>
        <dbReference type="PROSITE" id="PS50042"/>
    </source>
</evidence>
<evidence type="ECO:0000256" key="3">
    <source>
        <dbReference type="ARBA" id="ARBA00022538"/>
    </source>
</evidence>